<evidence type="ECO:0000313" key="4">
    <source>
        <dbReference type="Proteomes" id="UP000556084"/>
    </source>
</evidence>
<evidence type="ECO:0000256" key="1">
    <source>
        <dbReference type="SAM" id="SignalP"/>
    </source>
</evidence>
<dbReference type="GO" id="GO:1904680">
    <property type="term" value="F:peptide transmembrane transporter activity"/>
    <property type="evidence" value="ECO:0007669"/>
    <property type="project" value="TreeGrafter"/>
</dbReference>
<dbReference type="SUPFAM" id="SSF53850">
    <property type="entry name" value="Periplasmic binding protein-like II"/>
    <property type="match status" value="1"/>
</dbReference>
<evidence type="ECO:0000313" key="3">
    <source>
        <dbReference type="EMBL" id="MBB4891166.1"/>
    </source>
</evidence>
<evidence type="ECO:0000259" key="2">
    <source>
        <dbReference type="Pfam" id="PF00496"/>
    </source>
</evidence>
<dbReference type="GO" id="GO:0042597">
    <property type="term" value="C:periplasmic space"/>
    <property type="evidence" value="ECO:0007669"/>
    <property type="project" value="UniProtKB-ARBA"/>
</dbReference>
<dbReference type="Gene3D" id="3.40.190.10">
    <property type="entry name" value="Periplasmic binding protein-like II"/>
    <property type="match status" value="1"/>
</dbReference>
<dbReference type="Proteomes" id="UP000556084">
    <property type="component" value="Unassembled WGS sequence"/>
</dbReference>
<dbReference type="EMBL" id="JACHJH010000001">
    <property type="protein sequence ID" value="MBB4891166.1"/>
    <property type="molecule type" value="Genomic_DNA"/>
</dbReference>
<keyword evidence="1" id="KW-0732">Signal</keyword>
<proteinExistence type="predicted"/>
<dbReference type="GO" id="GO:0015833">
    <property type="term" value="P:peptide transport"/>
    <property type="evidence" value="ECO:0007669"/>
    <property type="project" value="TreeGrafter"/>
</dbReference>
<feature type="chain" id="PRO_5030758573" evidence="1">
    <location>
        <begin position="30"/>
        <end position="591"/>
    </location>
</feature>
<gene>
    <name evidence="3" type="ORF">FHS39_000166</name>
</gene>
<comment type="caution">
    <text evidence="3">The sequence shown here is derived from an EMBL/GenBank/DDBJ whole genome shotgun (WGS) entry which is preliminary data.</text>
</comment>
<name>A0A7W7LKB1_9ACTN</name>
<sequence>MTTQGTSRRRLAAGAALVVAALVSTTACGGGGGSKDSKGSGKAAGFNAAVGKVASASDKTGGELKFIGTQDADSWDPQRGYYGFMWDFARYYTRTLVTPKPAPGPDSSTVVADMATDTGQISADKKTYTFKLREGLTWEDGQPVTTQQIKYGIERTWAQDKISGGPTWLMQVLDPGKEYKGPYKDDSKDKLGLKAIDTPDEKTIVFHLPKPNGDFLQMLAMPAAGPVRQDKDTAEKYGLKPFSNGPYKWVSYTPNKGLELTRNDKWNKSSDSIRKALPDKITVKLTSNADDMDNRLIAGDYDLDLNATGMGSAGRQKALQSAKANVDNPQTGFIRYAAFPKSVAPFDNEHCRKAVIYGADHTSLQTARGGPEAGGDIGTSMMPPAIKGFDPGYDPFNLRQGKPDEAKAKEELNACGKPTGFKTTIAVRNNKPQEVATAESLQASLKKIGIDAQIDQYDGAQSTGIVGAPKNVRAKNYGIIIFGWGSDFPSGQGLLQPIADGRFILDSGNNNYPEINDPEINKLFDEGIAETDPDRAGKIYQEANKKITEGAYYLPFTFEKNIIWRSSRLTNVYTADSYNGRYDYASLGVVK</sequence>
<dbReference type="InterPro" id="IPR030678">
    <property type="entry name" value="Peptide/Ni-bd"/>
</dbReference>
<dbReference type="Gene3D" id="3.10.105.10">
    <property type="entry name" value="Dipeptide-binding Protein, Domain 3"/>
    <property type="match status" value="1"/>
</dbReference>
<dbReference type="CDD" id="cd08506">
    <property type="entry name" value="PBP2_clavulanate_OppA2"/>
    <property type="match status" value="1"/>
</dbReference>
<dbReference type="PIRSF" id="PIRSF002741">
    <property type="entry name" value="MppA"/>
    <property type="match status" value="1"/>
</dbReference>
<dbReference type="InterPro" id="IPR039424">
    <property type="entry name" value="SBP_5"/>
</dbReference>
<dbReference type="GO" id="GO:0043190">
    <property type="term" value="C:ATP-binding cassette (ABC) transporter complex"/>
    <property type="evidence" value="ECO:0007669"/>
    <property type="project" value="InterPro"/>
</dbReference>
<feature type="domain" description="Solute-binding protein family 5" evidence="2">
    <location>
        <begin position="110"/>
        <end position="500"/>
    </location>
</feature>
<organism evidence="3 4">
    <name type="scientific">Streptomyces olivoverticillatus</name>
    <dbReference type="NCBI Taxonomy" id="66427"/>
    <lineage>
        <taxon>Bacteria</taxon>
        <taxon>Bacillati</taxon>
        <taxon>Actinomycetota</taxon>
        <taxon>Actinomycetes</taxon>
        <taxon>Kitasatosporales</taxon>
        <taxon>Streptomycetaceae</taxon>
        <taxon>Streptomyces</taxon>
    </lineage>
</organism>
<dbReference type="Pfam" id="PF00496">
    <property type="entry name" value="SBP_bac_5"/>
    <property type="match status" value="1"/>
</dbReference>
<keyword evidence="4" id="KW-1185">Reference proteome</keyword>
<reference evidence="3 4" key="1">
    <citation type="submission" date="2020-08" db="EMBL/GenBank/DDBJ databases">
        <title>Genomic Encyclopedia of Type Strains, Phase III (KMG-III): the genomes of soil and plant-associated and newly described type strains.</title>
        <authorList>
            <person name="Whitman W."/>
        </authorList>
    </citation>
    <scope>NUCLEOTIDE SEQUENCE [LARGE SCALE GENOMIC DNA]</scope>
    <source>
        <strain evidence="3 4">CECT 3266</strain>
    </source>
</reference>
<dbReference type="InterPro" id="IPR000914">
    <property type="entry name" value="SBP_5_dom"/>
</dbReference>
<dbReference type="RefSeq" id="WP_184345805.1">
    <property type="nucleotide sequence ID" value="NZ_JACHJH010000001.1"/>
</dbReference>
<dbReference type="PANTHER" id="PTHR30290">
    <property type="entry name" value="PERIPLASMIC BINDING COMPONENT OF ABC TRANSPORTER"/>
    <property type="match status" value="1"/>
</dbReference>
<dbReference type="AlphaFoldDB" id="A0A7W7LKB1"/>
<accession>A0A7W7LKB1</accession>
<feature type="signal peptide" evidence="1">
    <location>
        <begin position="1"/>
        <end position="29"/>
    </location>
</feature>
<protein>
    <submittedName>
        <fullName evidence="3">Peptide/nickel transport system substrate-binding protein</fullName>
    </submittedName>
</protein>
<dbReference type="PANTHER" id="PTHR30290:SF83">
    <property type="entry name" value="ABC TRANSPORTER SUBSTRATE-BINDING PROTEIN"/>
    <property type="match status" value="1"/>
</dbReference>